<proteinExistence type="predicted"/>
<name>A0A0F9N1I5_9ZZZZ</name>
<protein>
    <submittedName>
        <fullName evidence="1">Uncharacterized protein</fullName>
    </submittedName>
</protein>
<dbReference type="EMBL" id="LAZR01008993">
    <property type="protein sequence ID" value="KKM75342.1"/>
    <property type="molecule type" value="Genomic_DNA"/>
</dbReference>
<accession>A0A0F9N1I5</accession>
<dbReference type="AlphaFoldDB" id="A0A0F9N1I5"/>
<gene>
    <name evidence="1" type="ORF">LCGC14_1391200</name>
</gene>
<comment type="caution">
    <text evidence="1">The sequence shown here is derived from an EMBL/GenBank/DDBJ whole genome shotgun (WGS) entry which is preliminary data.</text>
</comment>
<reference evidence="1" key="1">
    <citation type="journal article" date="2015" name="Nature">
        <title>Complex archaea that bridge the gap between prokaryotes and eukaryotes.</title>
        <authorList>
            <person name="Spang A."/>
            <person name="Saw J.H."/>
            <person name="Jorgensen S.L."/>
            <person name="Zaremba-Niedzwiedzka K."/>
            <person name="Martijn J."/>
            <person name="Lind A.E."/>
            <person name="van Eijk R."/>
            <person name="Schleper C."/>
            <person name="Guy L."/>
            <person name="Ettema T.J."/>
        </authorList>
    </citation>
    <scope>NUCLEOTIDE SEQUENCE</scope>
</reference>
<sequence>MAEYRNGILVSGTEQREPFIFRPGATAMAGGFVAAGTRSGSAPKTSATVVNTTEYTQWEAYTPRRAGKIDGKATGGVLQGQLTIGVKCSAGTGTAKLTAEIANTANTSTAATALTLTGTITITTAEIFQTYDMPYLKTGSTINAVPFSVRAGAQHQQGSSSIVFRIMESSYIQGEFEPGT</sequence>
<organism evidence="1">
    <name type="scientific">marine sediment metagenome</name>
    <dbReference type="NCBI Taxonomy" id="412755"/>
    <lineage>
        <taxon>unclassified sequences</taxon>
        <taxon>metagenomes</taxon>
        <taxon>ecological metagenomes</taxon>
    </lineage>
</organism>
<evidence type="ECO:0000313" key="1">
    <source>
        <dbReference type="EMBL" id="KKM75342.1"/>
    </source>
</evidence>